<protein>
    <submittedName>
        <fullName evidence="2">Uncharacterized protein</fullName>
    </submittedName>
</protein>
<gene>
    <name evidence="2" type="ORF">OCBIM_22030812mg</name>
</gene>
<organism evidence="2">
    <name type="scientific">Octopus bimaculoides</name>
    <name type="common">California two-spotted octopus</name>
    <dbReference type="NCBI Taxonomy" id="37653"/>
    <lineage>
        <taxon>Eukaryota</taxon>
        <taxon>Metazoa</taxon>
        <taxon>Spiralia</taxon>
        <taxon>Lophotrochozoa</taxon>
        <taxon>Mollusca</taxon>
        <taxon>Cephalopoda</taxon>
        <taxon>Coleoidea</taxon>
        <taxon>Octopodiformes</taxon>
        <taxon>Octopoda</taxon>
        <taxon>Incirrata</taxon>
        <taxon>Octopodidae</taxon>
        <taxon>Octopus</taxon>
    </lineage>
</organism>
<keyword evidence="1" id="KW-0472">Membrane</keyword>
<keyword evidence="1" id="KW-1133">Transmembrane helix</keyword>
<proteinExistence type="predicted"/>
<dbReference type="AlphaFoldDB" id="A0A0L8GN36"/>
<feature type="transmembrane region" description="Helical" evidence="1">
    <location>
        <begin position="31"/>
        <end position="51"/>
    </location>
</feature>
<sequence length="78" mass="9264">MEVNGKSYLWMASLPHERIHLLLINNWKKEITKLTLILFVLIVVLIVYQYFDNYQINAIMASSQICQKLTNNSQFQYL</sequence>
<evidence type="ECO:0000256" key="1">
    <source>
        <dbReference type="SAM" id="Phobius"/>
    </source>
</evidence>
<reference evidence="2" key="1">
    <citation type="submission" date="2015-07" db="EMBL/GenBank/DDBJ databases">
        <title>MeaNS - Measles Nucleotide Surveillance Program.</title>
        <authorList>
            <person name="Tran T."/>
            <person name="Druce J."/>
        </authorList>
    </citation>
    <scope>NUCLEOTIDE SEQUENCE</scope>
    <source>
        <strain evidence="2">UCB-OBI-ISO-001</strain>
        <tissue evidence="2">Gonad</tissue>
    </source>
</reference>
<dbReference type="EMBL" id="KQ421092">
    <property type="protein sequence ID" value="KOF78416.1"/>
    <property type="molecule type" value="Genomic_DNA"/>
</dbReference>
<name>A0A0L8GN36_OCTBM</name>
<accession>A0A0L8GN36</accession>
<keyword evidence="1" id="KW-0812">Transmembrane</keyword>
<evidence type="ECO:0000313" key="2">
    <source>
        <dbReference type="EMBL" id="KOF78416.1"/>
    </source>
</evidence>